<dbReference type="STRING" id="914234.M2RT50"/>
<name>M2RT50_CERS8</name>
<keyword evidence="15" id="KW-1185">Reference proteome</keyword>
<evidence type="ECO:0000256" key="3">
    <source>
        <dbReference type="ARBA" id="ARBA00004922"/>
    </source>
</evidence>
<evidence type="ECO:0000256" key="4">
    <source>
        <dbReference type="ARBA" id="ARBA00005432"/>
    </source>
</evidence>
<evidence type="ECO:0000256" key="5">
    <source>
        <dbReference type="ARBA" id="ARBA00012596"/>
    </source>
</evidence>
<comment type="catalytic activity">
    <reaction evidence="12">
        <text>n isopentenyl diphosphate + (2E,6E)-farnesyl diphosphate = a di-trans,poly-cis-polyprenyl diphosphate + n diphosphate</text>
        <dbReference type="Rhea" id="RHEA:53008"/>
        <dbReference type="Rhea" id="RHEA-COMP:19494"/>
        <dbReference type="ChEBI" id="CHEBI:33019"/>
        <dbReference type="ChEBI" id="CHEBI:128769"/>
        <dbReference type="ChEBI" id="CHEBI:136960"/>
        <dbReference type="ChEBI" id="CHEBI:175763"/>
        <dbReference type="EC" id="2.5.1.87"/>
    </reaction>
</comment>
<keyword evidence="6" id="KW-0808">Transferase</keyword>
<keyword evidence="9" id="KW-0460">Magnesium</keyword>
<gene>
    <name evidence="14" type="ORF">CERSUDRAFT_79718</name>
</gene>
<keyword evidence="10" id="KW-1133">Transmembrane helix</keyword>
<dbReference type="GO" id="GO:0005789">
    <property type="term" value="C:endoplasmic reticulum membrane"/>
    <property type="evidence" value="ECO:0007669"/>
    <property type="project" value="UniProtKB-SubCell"/>
</dbReference>
<comment type="similarity">
    <text evidence="4">Belongs to the UPP synthase family.</text>
</comment>
<dbReference type="PANTHER" id="PTHR21528">
    <property type="entry name" value="DEHYDRODOLICHYL DIPHOSPHATE SYNTHASE COMPLEX SUBUNIT NUS1"/>
    <property type="match status" value="1"/>
</dbReference>
<evidence type="ECO:0000256" key="8">
    <source>
        <dbReference type="ARBA" id="ARBA00022824"/>
    </source>
</evidence>
<evidence type="ECO:0000256" key="7">
    <source>
        <dbReference type="ARBA" id="ARBA00022692"/>
    </source>
</evidence>
<evidence type="ECO:0000256" key="11">
    <source>
        <dbReference type="ARBA" id="ARBA00023136"/>
    </source>
</evidence>
<dbReference type="SUPFAM" id="SSF64005">
    <property type="entry name" value="Undecaprenyl diphosphate synthase"/>
    <property type="match status" value="2"/>
</dbReference>
<reference evidence="14 15" key="1">
    <citation type="journal article" date="2012" name="Proc. Natl. Acad. Sci. U.S.A.">
        <title>Comparative genomics of Ceriporiopsis subvermispora and Phanerochaete chrysosporium provide insight into selective ligninolysis.</title>
        <authorList>
            <person name="Fernandez-Fueyo E."/>
            <person name="Ruiz-Duenas F.J."/>
            <person name="Ferreira P."/>
            <person name="Floudas D."/>
            <person name="Hibbett D.S."/>
            <person name="Canessa P."/>
            <person name="Larrondo L.F."/>
            <person name="James T.Y."/>
            <person name="Seelenfreund D."/>
            <person name="Lobos S."/>
            <person name="Polanco R."/>
            <person name="Tello M."/>
            <person name="Honda Y."/>
            <person name="Watanabe T."/>
            <person name="Watanabe T."/>
            <person name="Ryu J.S."/>
            <person name="Kubicek C.P."/>
            <person name="Schmoll M."/>
            <person name="Gaskell J."/>
            <person name="Hammel K.E."/>
            <person name="St John F.J."/>
            <person name="Vanden Wymelenberg A."/>
            <person name="Sabat G."/>
            <person name="Splinter BonDurant S."/>
            <person name="Syed K."/>
            <person name="Yadav J.S."/>
            <person name="Doddapaneni H."/>
            <person name="Subramanian V."/>
            <person name="Lavin J.L."/>
            <person name="Oguiza J.A."/>
            <person name="Perez G."/>
            <person name="Pisabarro A.G."/>
            <person name="Ramirez L."/>
            <person name="Santoyo F."/>
            <person name="Master E."/>
            <person name="Coutinho P.M."/>
            <person name="Henrissat B."/>
            <person name="Lombard V."/>
            <person name="Magnuson J.K."/>
            <person name="Kuees U."/>
            <person name="Hori C."/>
            <person name="Igarashi K."/>
            <person name="Samejima M."/>
            <person name="Held B.W."/>
            <person name="Barry K.W."/>
            <person name="LaButti K.M."/>
            <person name="Lapidus A."/>
            <person name="Lindquist E.A."/>
            <person name="Lucas S.M."/>
            <person name="Riley R."/>
            <person name="Salamov A.A."/>
            <person name="Hoffmeister D."/>
            <person name="Schwenk D."/>
            <person name="Hadar Y."/>
            <person name="Yarden O."/>
            <person name="de Vries R.P."/>
            <person name="Wiebenga A."/>
            <person name="Stenlid J."/>
            <person name="Eastwood D."/>
            <person name="Grigoriev I.V."/>
            <person name="Berka R.M."/>
            <person name="Blanchette R.A."/>
            <person name="Kersten P."/>
            <person name="Martinez A.T."/>
            <person name="Vicuna R."/>
            <person name="Cullen D."/>
        </authorList>
    </citation>
    <scope>NUCLEOTIDE SEQUENCE [LARGE SCALE GENOMIC DNA]</scope>
    <source>
        <strain evidence="14 15">B</strain>
    </source>
</reference>
<dbReference type="OrthoDB" id="3057168at2759"/>
<dbReference type="PANTHER" id="PTHR21528:SF0">
    <property type="entry name" value="DEHYDRODOLICHYL DIPHOSPHATE SYNTHASE COMPLEX SUBUNIT NUS1"/>
    <property type="match status" value="1"/>
</dbReference>
<comment type="subcellular location">
    <subcellularLocation>
        <location evidence="2">Endoplasmic reticulum membrane</location>
    </subcellularLocation>
</comment>
<comment type="pathway">
    <text evidence="3">Protein modification; protein glycosylation.</text>
</comment>
<dbReference type="HOGENOM" id="CLU_080749_0_0_1"/>
<keyword evidence="8" id="KW-0256">Endoplasmic reticulum</keyword>
<dbReference type="AlphaFoldDB" id="M2RT50"/>
<keyword evidence="11" id="KW-0472">Membrane</keyword>
<evidence type="ECO:0000313" key="15">
    <source>
        <dbReference type="Proteomes" id="UP000016930"/>
    </source>
</evidence>
<evidence type="ECO:0000256" key="13">
    <source>
        <dbReference type="SAM" id="MobiDB-lite"/>
    </source>
</evidence>
<comment type="cofactor">
    <cofactor evidence="1">
        <name>Mg(2+)</name>
        <dbReference type="ChEBI" id="CHEBI:18420"/>
    </cofactor>
</comment>
<evidence type="ECO:0000256" key="10">
    <source>
        <dbReference type="ARBA" id="ARBA00022989"/>
    </source>
</evidence>
<dbReference type="EC" id="2.5.1.87" evidence="5"/>
<protein>
    <recommendedName>
        <fullName evidence="5">ditrans,polycis-polyprenyl diphosphate synthase [(2E,6E)-farnesyldiphosphate specific]</fullName>
        <ecNumber evidence="5">2.5.1.87</ecNumber>
    </recommendedName>
</protein>
<dbReference type="EMBL" id="KB445791">
    <property type="protein sequence ID" value="EMD42111.1"/>
    <property type="molecule type" value="Genomic_DNA"/>
</dbReference>
<dbReference type="Gene3D" id="3.40.1180.10">
    <property type="entry name" value="Decaprenyl diphosphate synthase-like"/>
    <property type="match status" value="1"/>
</dbReference>
<dbReference type="InterPro" id="IPR036424">
    <property type="entry name" value="UPP_synth-like_sf"/>
</dbReference>
<sequence>MFGLASLALYILHALYWIYNTVKSTFGQVDHLPAPLDAKRPKLPQHLAFVLYADSKPFDTDSFKDQALEAVQNLVSWCRVVGITRLSVYDRHDILPRVIADIRELFDASSDDISDGSVTDSGLEFPPTPPESDSSDSRPVSPNQKSQRLQLGVTTLELAGPQDRTRQRLSAGKHTLRRRRQSEKDIGSKTLTLHILSQRSSKAAISTVASSLLRTSLAHHRDSDHKTQDEEFSVSIEDLKASLEGEHGFPPPDLMIVRSLTPRKHYKVPLELHGFPPWQIRLTEIYHDERPQPHWPMTENRTSALEEVEFRRALDSFASAEMRLGR</sequence>
<accession>M2RT50</accession>
<dbReference type="InterPro" id="IPR038887">
    <property type="entry name" value="Nus1/NgBR"/>
</dbReference>
<evidence type="ECO:0000313" key="14">
    <source>
        <dbReference type="EMBL" id="EMD42111.1"/>
    </source>
</evidence>
<evidence type="ECO:0000256" key="1">
    <source>
        <dbReference type="ARBA" id="ARBA00001946"/>
    </source>
</evidence>
<dbReference type="UniPathway" id="UPA00378"/>
<feature type="compositionally biased region" description="Polar residues" evidence="13">
    <location>
        <begin position="143"/>
        <end position="153"/>
    </location>
</feature>
<keyword evidence="7" id="KW-0812">Transmembrane</keyword>
<dbReference type="GO" id="GO:1904423">
    <property type="term" value="C:dehydrodolichyl diphosphate synthase complex"/>
    <property type="evidence" value="ECO:0007669"/>
    <property type="project" value="InterPro"/>
</dbReference>
<feature type="region of interest" description="Disordered" evidence="13">
    <location>
        <begin position="113"/>
        <end position="183"/>
    </location>
</feature>
<evidence type="ECO:0000256" key="2">
    <source>
        <dbReference type="ARBA" id="ARBA00004586"/>
    </source>
</evidence>
<evidence type="ECO:0000256" key="6">
    <source>
        <dbReference type="ARBA" id="ARBA00022679"/>
    </source>
</evidence>
<dbReference type="Proteomes" id="UP000016930">
    <property type="component" value="Unassembled WGS sequence"/>
</dbReference>
<dbReference type="GO" id="GO:0045547">
    <property type="term" value="F:ditrans,polycis-polyprenyl diphosphate synthase [(2E,6E)-farnesyl diphosphate specific] activity"/>
    <property type="evidence" value="ECO:0007669"/>
    <property type="project" value="UniProtKB-EC"/>
</dbReference>
<proteinExistence type="inferred from homology"/>
<organism evidence="14 15">
    <name type="scientific">Ceriporiopsis subvermispora (strain B)</name>
    <name type="common">White-rot fungus</name>
    <name type="synonym">Gelatoporia subvermispora</name>
    <dbReference type="NCBI Taxonomy" id="914234"/>
    <lineage>
        <taxon>Eukaryota</taxon>
        <taxon>Fungi</taxon>
        <taxon>Dikarya</taxon>
        <taxon>Basidiomycota</taxon>
        <taxon>Agaricomycotina</taxon>
        <taxon>Agaricomycetes</taxon>
        <taxon>Polyporales</taxon>
        <taxon>Gelatoporiaceae</taxon>
        <taxon>Gelatoporia</taxon>
    </lineage>
</organism>
<evidence type="ECO:0000256" key="12">
    <source>
        <dbReference type="ARBA" id="ARBA00047353"/>
    </source>
</evidence>
<evidence type="ECO:0000256" key="9">
    <source>
        <dbReference type="ARBA" id="ARBA00022842"/>
    </source>
</evidence>